<dbReference type="AlphaFoldDB" id="A0AA87ZIW3"/>
<gene>
    <name evidence="2" type="ORF">TIFTF001_046131</name>
</gene>
<feature type="region of interest" description="Disordered" evidence="1">
    <location>
        <begin position="68"/>
        <end position="87"/>
    </location>
</feature>
<dbReference type="Gramene" id="FCD_00001501-RA">
    <property type="protein sequence ID" value="FCD_00001501-RA:cds"/>
    <property type="gene ID" value="FCD_00001501"/>
</dbReference>
<organism evidence="2 3">
    <name type="scientific">Ficus carica</name>
    <name type="common">Common fig</name>
    <dbReference type="NCBI Taxonomy" id="3494"/>
    <lineage>
        <taxon>Eukaryota</taxon>
        <taxon>Viridiplantae</taxon>
        <taxon>Streptophyta</taxon>
        <taxon>Embryophyta</taxon>
        <taxon>Tracheophyta</taxon>
        <taxon>Spermatophyta</taxon>
        <taxon>Magnoliopsida</taxon>
        <taxon>eudicotyledons</taxon>
        <taxon>Gunneridae</taxon>
        <taxon>Pentapetalae</taxon>
        <taxon>rosids</taxon>
        <taxon>fabids</taxon>
        <taxon>Rosales</taxon>
        <taxon>Moraceae</taxon>
        <taxon>Ficeae</taxon>
        <taxon>Ficus</taxon>
    </lineage>
</organism>
<dbReference type="EMBL" id="BTGU01004452">
    <property type="protein sequence ID" value="GMN27328.1"/>
    <property type="molecule type" value="Genomic_DNA"/>
</dbReference>
<protein>
    <submittedName>
        <fullName evidence="2">Uncharacterized protein</fullName>
    </submittedName>
</protein>
<dbReference type="Proteomes" id="UP001187192">
    <property type="component" value="Unassembled WGS sequence"/>
</dbReference>
<sequence>MASVLNEIIAIPKGQIYPRSSPPSFNQLSMVEETSSLSPEILMETTVLSYVTSKSNVRTIDYTSFGVTPKPSSSVPFEHWSSGDNCC</sequence>
<accession>A0AA87ZIW3</accession>
<evidence type="ECO:0000256" key="1">
    <source>
        <dbReference type="SAM" id="MobiDB-lite"/>
    </source>
</evidence>
<proteinExistence type="predicted"/>
<keyword evidence="3" id="KW-1185">Reference proteome</keyword>
<evidence type="ECO:0000313" key="3">
    <source>
        <dbReference type="Proteomes" id="UP001187192"/>
    </source>
</evidence>
<reference evidence="2" key="1">
    <citation type="submission" date="2023-07" db="EMBL/GenBank/DDBJ databases">
        <title>draft genome sequence of fig (Ficus carica).</title>
        <authorList>
            <person name="Takahashi T."/>
            <person name="Nishimura K."/>
        </authorList>
    </citation>
    <scope>NUCLEOTIDE SEQUENCE</scope>
</reference>
<evidence type="ECO:0000313" key="2">
    <source>
        <dbReference type="EMBL" id="GMN27328.1"/>
    </source>
</evidence>
<comment type="caution">
    <text evidence="2">The sequence shown here is derived from an EMBL/GenBank/DDBJ whole genome shotgun (WGS) entry which is preliminary data.</text>
</comment>
<name>A0AA87ZIW3_FICCA</name>